<dbReference type="Gramene" id="EOY31621">
    <property type="protein sequence ID" value="EOY31621"/>
    <property type="gene ID" value="TCM_038593"/>
</dbReference>
<reference evidence="2 3" key="1">
    <citation type="journal article" date="2013" name="Genome Biol.">
        <title>The genome sequence of the most widely cultivated cacao type and its use to identify candidate genes regulating pod color.</title>
        <authorList>
            <person name="Motamayor J.C."/>
            <person name="Mockaitis K."/>
            <person name="Schmutz J."/>
            <person name="Haiminen N."/>
            <person name="Iii D.L."/>
            <person name="Cornejo O."/>
            <person name="Findley S.D."/>
            <person name="Zheng P."/>
            <person name="Utro F."/>
            <person name="Royaert S."/>
            <person name="Saski C."/>
            <person name="Jenkins J."/>
            <person name="Podicheti R."/>
            <person name="Zhao M."/>
            <person name="Scheffler B.E."/>
            <person name="Stack J.C."/>
            <person name="Feltus F.A."/>
            <person name="Mustiga G.M."/>
            <person name="Amores F."/>
            <person name="Phillips W."/>
            <person name="Marelli J.P."/>
            <person name="May G.D."/>
            <person name="Shapiro H."/>
            <person name="Ma J."/>
            <person name="Bustamante C.D."/>
            <person name="Schnell R.J."/>
            <person name="Main D."/>
            <person name="Gilbert D."/>
            <person name="Parida L."/>
            <person name="Kuhn D.N."/>
        </authorList>
    </citation>
    <scope>NUCLEOTIDE SEQUENCE [LARGE SCALE GENOMIC DNA]</scope>
    <source>
        <strain evidence="3">cv. Matina 1-6</strain>
    </source>
</reference>
<accession>A0A061GQ22</accession>
<protein>
    <submittedName>
        <fullName evidence="2">Uncharacterized protein</fullName>
    </submittedName>
</protein>
<gene>
    <name evidence="2" type="ORF">TCM_038593</name>
</gene>
<feature type="compositionally biased region" description="Polar residues" evidence="1">
    <location>
        <begin position="42"/>
        <end position="51"/>
    </location>
</feature>
<feature type="region of interest" description="Disordered" evidence="1">
    <location>
        <begin position="211"/>
        <end position="232"/>
    </location>
</feature>
<feature type="compositionally biased region" description="Polar residues" evidence="1">
    <location>
        <begin position="1"/>
        <end position="27"/>
    </location>
</feature>
<sequence>MGNEQPNKCQQSGDMFIQPNGQPNKFQQPGDMIEGSGEHSPTDGQFTSQTKNINAHHRLISSEACSRERMEGQADIPLTQEFASGKCMHNKELNDVPSFSSFSETKFTKIEVHPRIRCRRHSDTEVSIDKILSFASDKAVDMGENDEDSDEDAISISMDIANREIVHMGAMERYESKGVLSPLDGRAPRMEMTIDKVWDNFEHIEISNEQLWSNNDELQRDGYTNPSRCKAQ</sequence>
<feature type="region of interest" description="Disordered" evidence="1">
    <location>
        <begin position="1"/>
        <end position="51"/>
    </location>
</feature>
<evidence type="ECO:0000256" key="1">
    <source>
        <dbReference type="SAM" id="MobiDB-lite"/>
    </source>
</evidence>
<organism evidence="2 3">
    <name type="scientific">Theobroma cacao</name>
    <name type="common">Cacao</name>
    <name type="synonym">Cocoa</name>
    <dbReference type="NCBI Taxonomy" id="3641"/>
    <lineage>
        <taxon>Eukaryota</taxon>
        <taxon>Viridiplantae</taxon>
        <taxon>Streptophyta</taxon>
        <taxon>Embryophyta</taxon>
        <taxon>Tracheophyta</taxon>
        <taxon>Spermatophyta</taxon>
        <taxon>Magnoliopsida</taxon>
        <taxon>eudicotyledons</taxon>
        <taxon>Gunneridae</taxon>
        <taxon>Pentapetalae</taxon>
        <taxon>rosids</taxon>
        <taxon>malvids</taxon>
        <taxon>Malvales</taxon>
        <taxon>Malvaceae</taxon>
        <taxon>Byttnerioideae</taxon>
        <taxon>Theobroma</taxon>
    </lineage>
</organism>
<dbReference type="HOGENOM" id="CLU_1196674_0_0_1"/>
<name>A0A061GQ22_THECC</name>
<dbReference type="Proteomes" id="UP000026915">
    <property type="component" value="Chromosome 9"/>
</dbReference>
<proteinExistence type="predicted"/>
<dbReference type="EMBL" id="CM001887">
    <property type="protein sequence ID" value="EOY31621.1"/>
    <property type="molecule type" value="Genomic_DNA"/>
</dbReference>
<evidence type="ECO:0000313" key="3">
    <source>
        <dbReference type="Proteomes" id="UP000026915"/>
    </source>
</evidence>
<dbReference type="AlphaFoldDB" id="A0A061GQ22"/>
<keyword evidence="3" id="KW-1185">Reference proteome</keyword>
<dbReference type="InParanoid" id="A0A061GQ22"/>
<evidence type="ECO:0000313" key="2">
    <source>
        <dbReference type="EMBL" id="EOY31621.1"/>
    </source>
</evidence>